<dbReference type="Gene3D" id="3.40.50.880">
    <property type="match status" value="1"/>
</dbReference>
<dbReference type="InterPro" id="IPR050325">
    <property type="entry name" value="Prot/Nucl_acid_deglycase"/>
</dbReference>
<dbReference type="Pfam" id="PF01965">
    <property type="entry name" value="DJ-1_PfpI"/>
    <property type="match status" value="1"/>
</dbReference>
<name>A0ABV2EFL1_9CAUL</name>
<dbReference type="EMBL" id="JBEPLU010000001">
    <property type="protein sequence ID" value="MET3525820.1"/>
    <property type="molecule type" value="Genomic_DNA"/>
</dbReference>
<evidence type="ECO:0000259" key="1">
    <source>
        <dbReference type="Pfam" id="PF01965"/>
    </source>
</evidence>
<protein>
    <submittedName>
        <fullName evidence="2">Intracellular protease/amidase</fullName>
    </submittedName>
</protein>
<evidence type="ECO:0000313" key="2">
    <source>
        <dbReference type="EMBL" id="MET3525820.1"/>
    </source>
</evidence>
<reference evidence="2 3" key="1">
    <citation type="submission" date="2024-06" db="EMBL/GenBank/DDBJ databases">
        <title>Genomic Encyclopedia of Type Strains, Phase IV (KMG-IV): sequencing the most valuable type-strain genomes for metagenomic binning, comparative biology and taxonomic classification.</title>
        <authorList>
            <person name="Goeker M."/>
        </authorList>
    </citation>
    <scope>NUCLEOTIDE SEQUENCE [LARGE SCALE GENOMIC DNA]</scope>
    <source>
        <strain evidence="2 3">DSM 17809</strain>
    </source>
</reference>
<dbReference type="Proteomes" id="UP001549110">
    <property type="component" value="Unassembled WGS sequence"/>
</dbReference>
<keyword evidence="3" id="KW-1185">Reference proteome</keyword>
<dbReference type="RefSeq" id="WP_331930397.1">
    <property type="nucleotide sequence ID" value="NZ_JBEPLU010000001.1"/>
</dbReference>
<organism evidence="2 3">
    <name type="scientific">Phenylobacterium koreense</name>
    <dbReference type="NCBI Taxonomy" id="266125"/>
    <lineage>
        <taxon>Bacteria</taxon>
        <taxon>Pseudomonadati</taxon>
        <taxon>Pseudomonadota</taxon>
        <taxon>Alphaproteobacteria</taxon>
        <taxon>Caulobacterales</taxon>
        <taxon>Caulobacteraceae</taxon>
        <taxon>Phenylobacterium</taxon>
    </lineage>
</organism>
<evidence type="ECO:0000313" key="3">
    <source>
        <dbReference type="Proteomes" id="UP001549110"/>
    </source>
</evidence>
<sequence length="192" mass="20304">MAKHLAFILIDDFADWEHARLSAAFRSYFAGRVSFHTPGGQPVLSMGGMRFAPEHAIEDLRPDDYDGLAVIGSAGWSQADAPDISAVLQAADEAGKVVGAICAATLAAARAGLMNGRRHTSNSLGFLKAKAAGYDASAFYVDTPAAVREGNLVTAAGNAPVTFATEMICALYPDRGEAMQEFRDQCGREFTA</sequence>
<dbReference type="PANTHER" id="PTHR48094:SF19">
    <property type="entry name" value="DJ-1_PFPI DOMAIN-CONTAINING PROTEIN"/>
    <property type="match status" value="1"/>
</dbReference>
<dbReference type="GO" id="GO:0008233">
    <property type="term" value="F:peptidase activity"/>
    <property type="evidence" value="ECO:0007669"/>
    <property type="project" value="UniProtKB-KW"/>
</dbReference>
<keyword evidence="2" id="KW-0645">Protease</keyword>
<dbReference type="InterPro" id="IPR029062">
    <property type="entry name" value="Class_I_gatase-like"/>
</dbReference>
<dbReference type="PANTHER" id="PTHR48094">
    <property type="entry name" value="PROTEIN/NUCLEIC ACID DEGLYCASE DJ-1-RELATED"/>
    <property type="match status" value="1"/>
</dbReference>
<keyword evidence="2" id="KW-0378">Hydrolase</keyword>
<proteinExistence type="predicted"/>
<dbReference type="InterPro" id="IPR002818">
    <property type="entry name" value="DJ-1/PfpI"/>
</dbReference>
<gene>
    <name evidence="2" type="ORF">ABID41_000915</name>
</gene>
<accession>A0ABV2EFL1</accession>
<feature type="domain" description="DJ-1/PfpI" evidence="1">
    <location>
        <begin position="5"/>
        <end position="168"/>
    </location>
</feature>
<dbReference type="SUPFAM" id="SSF52317">
    <property type="entry name" value="Class I glutamine amidotransferase-like"/>
    <property type="match status" value="1"/>
</dbReference>
<comment type="caution">
    <text evidence="2">The sequence shown here is derived from an EMBL/GenBank/DDBJ whole genome shotgun (WGS) entry which is preliminary data.</text>
</comment>
<dbReference type="GO" id="GO:0006508">
    <property type="term" value="P:proteolysis"/>
    <property type="evidence" value="ECO:0007669"/>
    <property type="project" value="UniProtKB-KW"/>
</dbReference>